<dbReference type="InterPro" id="IPR018335">
    <property type="entry name" value="Tscrpt_reg_HTH_Crp-type_CS"/>
</dbReference>
<dbReference type="InterPro" id="IPR050397">
    <property type="entry name" value="Env_Response_Regulators"/>
</dbReference>
<feature type="domain" description="HTH crp-type" evidence="5">
    <location>
        <begin position="202"/>
        <end position="278"/>
    </location>
</feature>
<proteinExistence type="predicted"/>
<reference evidence="6 7" key="1">
    <citation type="journal article" date="2019" name="Int. J. Syst. Evol. Microbiol.">
        <title>The Global Catalogue of Microorganisms (GCM) 10K type strain sequencing project: providing services to taxonomists for standard genome sequencing and annotation.</title>
        <authorList>
            <consortium name="The Broad Institute Genomics Platform"/>
            <consortium name="The Broad Institute Genome Sequencing Center for Infectious Disease"/>
            <person name="Wu L."/>
            <person name="Ma J."/>
        </authorList>
    </citation>
    <scope>NUCLEOTIDE SEQUENCE [LARGE SCALE GENOMIC DNA]</scope>
    <source>
        <strain evidence="6 7">JCM 15503</strain>
    </source>
</reference>
<keyword evidence="3" id="KW-0804">Transcription</keyword>
<gene>
    <name evidence="6" type="ORF">GCM10009107_14930</name>
</gene>
<dbReference type="SUPFAM" id="SSF46785">
    <property type="entry name" value="Winged helix' DNA-binding domain"/>
    <property type="match status" value="1"/>
</dbReference>
<dbReference type="SMART" id="SM00419">
    <property type="entry name" value="HTH_CRP"/>
    <property type="match status" value="1"/>
</dbReference>
<dbReference type="PROSITE" id="PS00042">
    <property type="entry name" value="HTH_CRP_1"/>
    <property type="match status" value="1"/>
</dbReference>
<keyword evidence="2" id="KW-0238">DNA-binding</keyword>
<evidence type="ECO:0000256" key="1">
    <source>
        <dbReference type="ARBA" id="ARBA00023015"/>
    </source>
</evidence>
<dbReference type="PANTHER" id="PTHR24567:SF75">
    <property type="entry name" value="FUMARATE AND NITRATE REDUCTION REGULATORY PROTEIN"/>
    <property type="match status" value="1"/>
</dbReference>
<evidence type="ECO:0000256" key="2">
    <source>
        <dbReference type="ARBA" id="ARBA00023125"/>
    </source>
</evidence>
<dbReference type="InterPro" id="IPR012318">
    <property type="entry name" value="HTH_CRP"/>
</dbReference>
<keyword evidence="1" id="KW-0805">Transcription regulation</keyword>
<keyword evidence="7" id="KW-1185">Reference proteome</keyword>
<feature type="domain" description="Cyclic nucleotide-binding" evidence="4">
    <location>
        <begin position="79"/>
        <end position="138"/>
    </location>
</feature>
<dbReference type="Gene3D" id="2.60.120.10">
    <property type="entry name" value="Jelly Rolls"/>
    <property type="match status" value="1"/>
</dbReference>
<dbReference type="InterPro" id="IPR000595">
    <property type="entry name" value="cNMP-bd_dom"/>
</dbReference>
<evidence type="ECO:0000256" key="3">
    <source>
        <dbReference type="ARBA" id="ARBA00023163"/>
    </source>
</evidence>
<dbReference type="InterPro" id="IPR018490">
    <property type="entry name" value="cNMP-bd_dom_sf"/>
</dbReference>
<evidence type="ECO:0000259" key="4">
    <source>
        <dbReference type="PROSITE" id="PS50042"/>
    </source>
</evidence>
<dbReference type="PROSITE" id="PS50042">
    <property type="entry name" value="CNMP_BINDING_3"/>
    <property type="match status" value="1"/>
</dbReference>
<dbReference type="Proteomes" id="UP001500279">
    <property type="component" value="Unassembled WGS sequence"/>
</dbReference>
<dbReference type="Pfam" id="PF00027">
    <property type="entry name" value="cNMP_binding"/>
    <property type="match status" value="1"/>
</dbReference>
<name>A0ABN1JUH4_9BURK</name>
<dbReference type="SUPFAM" id="SSF51206">
    <property type="entry name" value="cAMP-binding domain-like"/>
    <property type="match status" value="1"/>
</dbReference>
<dbReference type="PROSITE" id="PS51063">
    <property type="entry name" value="HTH_CRP_2"/>
    <property type="match status" value="1"/>
</dbReference>
<dbReference type="PANTHER" id="PTHR24567">
    <property type="entry name" value="CRP FAMILY TRANSCRIPTIONAL REGULATORY PROTEIN"/>
    <property type="match status" value="1"/>
</dbReference>
<dbReference type="Pfam" id="PF13545">
    <property type="entry name" value="HTH_Crp_2"/>
    <property type="match status" value="1"/>
</dbReference>
<comment type="caution">
    <text evidence="6">The sequence shown here is derived from an EMBL/GenBank/DDBJ whole genome shotgun (WGS) entry which is preliminary data.</text>
</comment>
<accession>A0ABN1JUH4</accession>
<evidence type="ECO:0000313" key="6">
    <source>
        <dbReference type="EMBL" id="GAA0746905.1"/>
    </source>
</evidence>
<evidence type="ECO:0000259" key="5">
    <source>
        <dbReference type="PROSITE" id="PS51063"/>
    </source>
</evidence>
<dbReference type="InterPro" id="IPR036390">
    <property type="entry name" value="WH_DNA-bd_sf"/>
</dbReference>
<dbReference type="Gene3D" id="1.10.10.10">
    <property type="entry name" value="Winged helix-like DNA-binding domain superfamily/Winged helix DNA-binding domain"/>
    <property type="match status" value="1"/>
</dbReference>
<dbReference type="CDD" id="cd00092">
    <property type="entry name" value="HTH_CRP"/>
    <property type="match status" value="1"/>
</dbReference>
<dbReference type="InterPro" id="IPR036388">
    <property type="entry name" value="WH-like_DNA-bd_sf"/>
</dbReference>
<evidence type="ECO:0008006" key="8">
    <source>
        <dbReference type="Google" id="ProtNLM"/>
    </source>
</evidence>
<sequence>MPVLQALPSIHLNLNANALEIPMHSSAAATASAIAVPAAHVMAMPTPPARAMAQAPKLPGLARTQLSAAAQIGDTLSLIGEALAPQRRVVHAGDRIYQAGEAFACLHLMNAGFVKLVRLSADGREQVVSLKFRGDWLGFDGIAHGHYGCDAVAMDTGEVWSVRYDALVAASLRQPALLTVLHQAMSREITRDRDSLMSVCTLPADARVADFLRYWAESLAKRGLRTDQFTLRMSRAEIGNYLGMTLETVSRALSRLARDGIICFAEKGRREVQIPDVSALSAFVQRCLSPVADELPAAPTLQ</sequence>
<dbReference type="EMBL" id="BAAAEW010000006">
    <property type="protein sequence ID" value="GAA0746905.1"/>
    <property type="molecule type" value="Genomic_DNA"/>
</dbReference>
<dbReference type="PRINTS" id="PR00034">
    <property type="entry name" value="HTHCRP"/>
</dbReference>
<evidence type="ECO:0000313" key="7">
    <source>
        <dbReference type="Proteomes" id="UP001500279"/>
    </source>
</evidence>
<dbReference type="CDD" id="cd00038">
    <property type="entry name" value="CAP_ED"/>
    <property type="match status" value="1"/>
</dbReference>
<protein>
    <recommendedName>
        <fullName evidence="8">Crp/Fnr family transcriptional regulator</fullName>
    </recommendedName>
</protein>
<organism evidence="6 7">
    <name type="scientific">Ideonella azotifigens</name>
    <dbReference type="NCBI Taxonomy" id="513160"/>
    <lineage>
        <taxon>Bacteria</taxon>
        <taxon>Pseudomonadati</taxon>
        <taxon>Pseudomonadota</taxon>
        <taxon>Betaproteobacteria</taxon>
        <taxon>Burkholderiales</taxon>
        <taxon>Sphaerotilaceae</taxon>
        <taxon>Ideonella</taxon>
    </lineage>
</organism>
<dbReference type="InterPro" id="IPR014710">
    <property type="entry name" value="RmlC-like_jellyroll"/>
</dbReference>